<dbReference type="InterPro" id="IPR006158">
    <property type="entry name" value="Cobalamin-bd"/>
</dbReference>
<reference evidence="8 9" key="1">
    <citation type="submission" date="2013-08" db="EMBL/GenBank/DDBJ databases">
        <authorList>
            <person name="Huang J."/>
            <person name="Wang G."/>
        </authorList>
    </citation>
    <scope>NUCLEOTIDE SEQUENCE [LARGE SCALE GENOMIC DNA]</scope>
    <source>
        <strain evidence="8 9">JSM 076056</strain>
    </source>
</reference>
<dbReference type="InterPro" id="IPR051198">
    <property type="entry name" value="BchE-like"/>
</dbReference>
<dbReference type="PANTHER" id="PTHR43409">
    <property type="entry name" value="ANAEROBIC MAGNESIUM-PROTOPORPHYRIN IX MONOMETHYL ESTER CYCLASE-RELATED"/>
    <property type="match status" value="1"/>
</dbReference>
<dbReference type="InterPro" id="IPR007197">
    <property type="entry name" value="rSAM"/>
</dbReference>
<dbReference type="GO" id="GO:0051539">
    <property type="term" value="F:4 iron, 4 sulfur cluster binding"/>
    <property type="evidence" value="ECO:0007669"/>
    <property type="project" value="UniProtKB-KW"/>
</dbReference>
<dbReference type="GO" id="GO:0003824">
    <property type="term" value="F:catalytic activity"/>
    <property type="evidence" value="ECO:0007669"/>
    <property type="project" value="InterPro"/>
</dbReference>
<dbReference type="eggNOG" id="COG1032">
    <property type="taxonomic scope" value="Bacteria"/>
</dbReference>
<dbReference type="SUPFAM" id="SSF52242">
    <property type="entry name" value="Cobalamin (vitamin B12)-binding domain"/>
    <property type="match status" value="1"/>
</dbReference>
<proteinExistence type="predicted"/>
<evidence type="ECO:0000259" key="6">
    <source>
        <dbReference type="PROSITE" id="PS51332"/>
    </source>
</evidence>
<dbReference type="Gene3D" id="3.40.50.280">
    <property type="entry name" value="Cobalamin-binding domain"/>
    <property type="match status" value="1"/>
</dbReference>
<feature type="domain" description="B12-binding" evidence="6">
    <location>
        <begin position="1"/>
        <end position="133"/>
    </location>
</feature>
<dbReference type="PROSITE" id="PS51918">
    <property type="entry name" value="RADICAL_SAM"/>
    <property type="match status" value="1"/>
</dbReference>
<evidence type="ECO:0000313" key="8">
    <source>
        <dbReference type="EMBL" id="KGX91602.1"/>
    </source>
</evidence>
<dbReference type="InterPro" id="IPR023404">
    <property type="entry name" value="rSAM_horseshoe"/>
</dbReference>
<dbReference type="PANTHER" id="PTHR43409:SF16">
    <property type="entry name" value="SLR0320 PROTEIN"/>
    <property type="match status" value="1"/>
</dbReference>
<dbReference type="GO" id="GO:0046872">
    <property type="term" value="F:metal ion binding"/>
    <property type="evidence" value="ECO:0007669"/>
    <property type="project" value="UniProtKB-KW"/>
</dbReference>
<dbReference type="SUPFAM" id="SSF102114">
    <property type="entry name" value="Radical SAM enzymes"/>
    <property type="match status" value="1"/>
</dbReference>
<accession>A0A0A5I6Z3</accession>
<dbReference type="SFLD" id="SFLDS00029">
    <property type="entry name" value="Radical_SAM"/>
    <property type="match status" value="1"/>
</dbReference>
<dbReference type="SFLD" id="SFLDG01123">
    <property type="entry name" value="methyltransferase_(Class_B)"/>
    <property type="match status" value="1"/>
</dbReference>
<protein>
    <submittedName>
        <fullName evidence="8">Fe-S oxidoreductase</fullName>
    </submittedName>
</protein>
<keyword evidence="3" id="KW-0479">Metal-binding</keyword>
<dbReference type="Pfam" id="PF04055">
    <property type="entry name" value="Radical_SAM"/>
    <property type="match status" value="1"/>
</dbReference>
<keyword evidence="2" id="KW-0949">S-adenosyl-L-methionine</keyword>
<comment type="cofactor">
    <cofactor evidence="1">
        <name>[4Fe-4S] cluster</name>
        <dbReference type="ChEBI" id="CHEBI:49883"/>
    </cofactor>
</comment>
<evidence type="ECO:0000256" key="4">
    <source>
        <dbReference type="ARBA" id="ARBA00023004"/>
    </source>
</evidence>
<dbReference type="OrthoDB" id="9801424at2"/>
<evidence type="ECO:0000313" key="9">
    <source>
        <dbReference type="Proteomes" id="UP000030528"/>
    </source>
</evidence>
<feature type="domain" description="Radical SAM core" evidence="7">
    <location>
        <begin position="172"/>
        <end position="412"/>
    </location>
</feature>
<dbReference type="STRING" id="1385510.GCA_000425205_02333"/>
<comment type="caution">
    <text evidence="8">The sequence shown here is derived from an EMBL/GenBank/DDBJ whole genome shotgun (WGS) entry which is preliminary data.</text>
</comment>
<dbReference type="EMBL" id="AVPE01000009">
    <property type="protein sequence ID" value="KGX91602.1"/>
    <property type="molecule type" value="Genomic_DNA"/>
</dbReference>
<dbReference type="GO" id="GO:0005829">
    <property type="term" value="C:cytosol"/>
    <property type="evidence" value="ECO:0007669"/>
    <property type="project" value="TreeGrafter"/>
</dbReference>
<dbReference type="CDD" id="cd02068">
    <property type="entry name" value="radical_SAM_B12_BD"/>
    <property type="match status" value="1"/>
</dbReference>
<dbReference type="Pfam" id="PF02310">
    <property type="entry name" value="B12-binding"/>
    <property type="match status" value="1"/>
</dbReference>
<dbReference type="RefSeq" id="WP_051239898.1">
    <property type="nucleotide sequence ID" value="NZ_AULI01000009.1"/>
</dbReference>
<dbReference type="GO" id="GO:0031419">
    <property type="term" value="F:cobalamin binding"/>
    <property type="evidence" value="ECO:0007669"/>
    <property type="project" value="InterPro"/>
</dbReference>
<gene>
    <name evidence="8" type="ORF">N781_03700</name>
</gene>
<dbReference type="SFLD" id="SFLDG01082">
    <property type="entry name" value="B12-binding_domain_containing"/>
    <property type="match status" value="1"/>
</dbReference>
<evidence type="ECO:0000256" key="2">
    <source>
        <dbReference type="ARBA" id="ARBA00022691"/>
    </source>
</evidence>
<dbReference type="Proteomes" id="UP000030528">
    <property type="component" value="Unassembled WGS sequence"/>
</dbReference>
<dbReference type="InterPro" id="IPR025288">
    <property type="entry name" value="DUF4080"/>
</dbReference>
<keyword evidence="9" id="KW-1185">Reference proteome</keyword>
<dbReference type="InterPro" id="IPR006638">
    <property type="entry name" value="Elp3/MiaA/NifB-like_rSAM"/>
</dbReference>
<sequence length="573" mass="66824">MKATVTTLNAKYIHKSLALRYLKSAALPDHHVTMKEFTIHDEPMTIAGELYKEEPEVIGFSCYIWNIEETIPILSILRKVLPNTLIVLGGPEVTYDADLWMERLPDVDVIVRGEGEDVFKTLLSTVEKGTPLQDVKGITYRQGEHIRSTVPAPKVKLQSLSSPYRFEEDKDELCKRIAYIETSRGCPYTCQFCLSSIEVGVRYFDIDYMKEEITYLMSEGARTFKFLDRTFNINRSYALEMFQFLIKNHLPGTVFQFEVTGDIMRPEVIDFINTHAPPGLFRFEIGVQSTNEETNELIQRRQNFIKLKRTIDNVRDGGKVVQHVDLIAGLPQEDYASFRETFNEVFGLRPDELQLGFLKMLRGTGLRRDAAQFSYQYMDHAPYEMLSNHVLSFQDVLAIKQVEDILEKYWNKHFMDRTIGYLVDEVFKSPFDFFQQFGLYWHDQGFDRIGHQLNDLYKRLSSFLSTVPGLDIRIVEGLMHLDYYSHFKQKPRQSLHQRKPDEDSYYEFVWNTLPRTQTSKRQFFKHACIHPIAFRVDTFEESGQIIEEPSLLVAWYGPEDEQVTFHHCPPPIA</sequence>
<name>A0A0A5I6Z3_9BACI</name>
<dbReference type="SMART" id="SM00729">
    <property type="entry name" value="Elp3"/>
    <property type="match status" value="1"/>
</dbReference>
<evidence type="ECO:0000256" key="5">
    <source>
        <dbReference type="ARBA" id="ARBA00023014"/>
    </source>
</evidence>
<dbReference type="CDD" id="cd01335">
    <property type="entry name" value="Radical_SAM"/>
    <property type="match status" value="1"/>
</dbReference>
<dbReference type="Gene3D" id="3.80.30.20">
    <property type="entry name" value="tm_1862 like domain"/>
    <property type="match status" value="1"/>
</dbReference>
<dbReference type="InterPro" id="IPR034466">
    <property type="entry name" value="Methyltransferase_Class_B"/>
</dbReference>
<dbReference type="InterPro" id="IPR036724">
    <property type="entry name" value="Cobalamin-bd_sf"/>
</dbReference>
<evidence type="ECO:0000256" key="3">
    <source>
        <dbReference type="ARBA" id="ARBA00022723"/>
    </source>
</evidence>
<evidence type="ECO:0000259" key="7">
    <source>
        <dbReference type="PROSITE" id="PS51918"/>
    </source>
</evidence>
<organism evidence="8 9">
    <name type="scientific">Pontibacillus halophilus JSM 076056 = DSM 19796</name>
    <dbReference type="NCBI Taxonomy" id="1385510"/>
    <lineage>
        <taxon>Bacteria</taxon>
        <taxon>Bacillati</taxon>
        <taxon>Bacillota</taxon>
        <taxon>Bacilli</taxon>
        <taxon>Bacillales</taxon>
        <taxon>Bacillaceae</taxon>
        <taxon>Pontibacillus</taxon>
    </lineage>
</organism>
<evidence type="ECO:0000256" key="1">
    <source>
        <dbReference type="ARBA" id="ARBA00001966"/>
    </source>
</evidence>
<dbReference type="PROSITE" id="PS51332">
    <property type="entry name" value="B12_BINDING"/>
    <property type="match status" value="1"/>
</dbReference>
<keyword evidence="4" id="KW-0408">Iron</keyword>
<keyword evidence="5" id="KW-0411">Iron-sulfur</keyword>
<dbReference type="InterPro" id="IPR058240">
    <property type="entry name" value="rSAM_sf"/>
</dbReference>
<dbReference type="AlphaFoldDB" id="A0A0A5I6Z3"/>
<dbReference type="Pfam" id="PF13311">
    <property type="entry name" value="DUF4080"/>
    <property type="match status" value="1"/>
</dbReference>